<dbReference type="InterPro" id="IPR023867">
    <property type="entry name" value="Sulphatase_maturase_rSAM"/>
</dbReference>
<evidence type="ECO:0000256" key="1">
    <source>
        <dbReference type="ARBA" id="ARBA00001966"/>
    </source>
</evidence>
<keyword evidence="6" id="KW-0411">Iron-sulfur</keyword>
<dbReference type="Proteomes" id="UP000008234">
    <property type="component" value="Chromosome"/>
</dbReference>
<dbReference type="SFLD" id="SFLDS00029">
    <property type="entry name" value="Radical_SAM"/>
    <property type="match status" value="1"/>
</dbReference>
<dbReference type="Gene3D" id="3.20.20.70">
    <property type="entry name" value="Aldolase class I"/>
    <property type="match status" value="1"/>
</dbReference>
<evidence type="ECO:0000256" key="2">
    <source>
        <dbReference type="ARBA" id="ARBA00022485"/>
    </source>
</evidence>
<evidence type="ECO:0000256" key="6">
    <source>
        <dbReference type="ARBA" id="ARBA00023014"/>
    </source>
</evidence>
<keyword evidence="3" id="KW-0949">S-adenosyl-L-methionine</keyword>
<gene>
    <name evidence="8" type="ordered locus">HMPREF0868_0190</name>
</gene>
<dbReference type="PROSITE" id="PS51918">
    <property type="entry name" value="RADICAL_SAM"/>
    <property type="match status" value="1"/>
</dbReference>
<dbReference type="PANTHER" id="PTHR43787">
    <property type="entry name" value="FEMO COFACTOR BIOSYNTHESIS PROTEIN NIFB-RELATED"/>
    <property type="match status" value="1"/>
</dbReference>
<dbReference type="InterPro" id="IPR023885">
    <property type="entry name" value="4Fe4S-binding_SPASM_dom"/>
</dbReference>
<dbReference type="SFLD" id="SFLDG01386">
    <property type="entry name" value="main_SPASM_domain-containing"/>
    <property type="match status" value="1"/>
</dbReference>
<dbReference type="SFLD" id="SFLDG01384">
    <property type="entry name" value="thioether_bond_formation_requi"/>
    <property type="match status" value="1"/>
</dbReference>
<dbReference type="eggNOG" id="COG0641">
    <property type="taxonomic scope" value="Bacteria"/>
</dbReference>
<evidence type="ECO:0000256" key="3">
    <source>
        <dbReference type="ARBA" id="ARBA00022691"/>
    </source>
</evidence>
<dbReference type="CDD" id="cd01335">
    <property type="entry name" value="Radical_SAM"/>
    <property type="match status" value="1"/>
</dbReference>
<dbReference type="GO" id="GO:0016491">
    <property type="term" value="F:oxidoreductase activity"/>
    <property type="evidence" value="ECO:0007669"/>
    <property type="project" value="InterPro"/>
</dbReference>
<name>D3R024_MAGIU</name>
<dbReference type="EMBL" id="CP001850">
    <property type="protein sequence ID" value="ADC90740.1"/>
    <property type="molecule type" value="Genomic_DNA"/>
</dbReference>
<dbReference type="GO" id="GO:0046872">
    <property type="term" value="F:metal ion binding"/>
    <property type="evidence" value="ECO:0007669"/>
    <property type="project" value="UniProtKB-KW"/>
</dbReference>
<dbReference type="HOGENOM" id="CLU_009273_3_1_9"/>
<protein>
    <submittedName>
        <fullName evidence="8">Radical SAM domain protein</fullName>
    </submittedName>
</protein>
<comment type="cofactor">
    <cofactor evidence="1">
        <name>[4Fe-4S] cluster</name>
        <dbReference type="ChEBI" id="CHEBI:49883"/>
    </cofactor>
</comment>
<accession>D3R024</accession>
<dbReference type="KEGG" id="clo:HMPREF0868_0190"/>
<evidence type="ECO:0000259" key="7">
    <source>
        <dbReference type="PROSITE" id="PS51918"/>
    </source>
</evidence>
<keyword evidence="5" id="KW-0408">Iron</keyword>
<reference evidence="9" key="1">
    <citation type="submission" date="2009-12" db="EMBL/GenBank/DDBJ databases">
        <title>Sequence of Clostridiales genomosp. BVAB3 str. UPII9-5.</title>
        <authorList>
            <person name="Madupu R."/>
            <person name="Durkin A.S."/>
            <person name="Torralba M."/>
            <person name="Methe B."/>
            <person name="Sutton G.G."/>
            <person name="Strausberg R.L."/>
            <person name="Nelson K.E."/>
        </authorList>
    </citation>
    <scope>NUCLEOTIDE SEQUENCE [LARGE SCALE GENOMIC DNA]</scope>
    <source>
        <strain evidence="9">UPII9-5</strain>
    </source>
</reference>
<keyword evidence="2" id="KW-0004">4Fe-4S</keyword>
<evidence type="ECO:0000313" key="8">
    <source>
        <dbReference type="EMBL" id="ADC90740.1"/>
    </source>
</evidence>
<proteinExistence type="predicted"/>
<evidence type="ECO:0000313" key="9">
    <source>
        <dbReference type="Proteomes" id="UP000008234"/>
    </source>
</evidence>
<dbReference type="UniPathway" id="UPA00782"/>
<sequence length="447" mass="51294">MNGLNYKESSYNFEFPYEDDESKRILYNSRTNALALIDKEKYIYFQNFKERGQPISDEKLLEDLKYGGYILRDDIDELELIRFNLLQSRYNTSSLGLTIAPTSDCNFRCIYCYEKESLKPVVMSEGVQEKVVELVKARAESIMRLSVTWYGGEPLLALDIIENLTNKFLEICEEHKIRYDAGIVTNGYLLTTKVSERLKDLRIMHTQITVDGAPEEHDKRRPLAGGQPTFHKIISNLRAAKEILPCKVSIRINTDKDNADQVDEVLKILKENDLNDVAYPYLGMVENSNDCYAESSCYHPEEFSAVEFDYRIRNSSDISNSYPRLIANSCGADSNSNLVINADGKLYKCWNDIGVKERTVGDLLAPASDAAMVPLLQYLMYDPTHDSECSKCKYLPICMGGCPSRRLFRKDTRCNVMRYRLKDYICVISFYLKNNKIKPANKDDDMA</sequence>
<dbReference type="AlphaFoldDB" id="D3R024"/>
<keyword evidence="4" id="KW-0479">Metal-binding</keyword>
<dbReference type="InterPro" id="IPR007197">
    <property type="entry name" value="rSAM"/>
</dbReference>
<dbReference type="InterPro" id="IPR013785">
    <property type="entry name" value="Aldolase_TIM"/>
</dbReference>
<dbReference type="GO" id="GO:0051539">
    <property type="term" value="F:4 iron, 4 sulfur cluster binding"/>
    <property type="evidence" value="ECO:0007669"/>
    <property type="project" value="UniProtKB-KW"/>
</dbReference>
<keyword evidence="9" id="KW-1185">Reference proteome</keyword>
<dbReference type="InterPro" id="IPR058240">
    <property type="entry name" value="rSAM_sf"/>
</dbReference>
<organism evidence="8 9">
    <name type="scientific">Mageeibacillus indolicus (strain UPII9-5)</name>
    <name type="common">Clostridiales genomosp. BVAB3 (strain UPII9-5)</name>
    <dbReference type="NCBI Taxonomy" id="699246"/>
    <lineage>
        <taxon>Bacteria</taxon>
        <taxon>Bacillati</taxon>
        <taxon>Bacillota</taxon>
        <taxon>Clostridia</taxon>
        <taxon>Eubacteriales</taxon>
        <taxon>Oscillospiraceae</taxon>
        <taxon>Mageeibacillus</taxon>
    </lineage>
</organism>
<feature type="domain" description="Radical SAM core" evidence="7">
    <location>
        <begin position="89"/>
        <end position="323"/>
    </location>
</feature>
<dbReference type="SFLD" id="SFLDG01067">
    <property type="entry name" value="SPASM/twitch_domain_containing"/>
    <property type="match status" value="1"/>
</dbReference>
<dbReference type="PANTHER" id="PTHR43787:SF3">
    <property type="entry name" value="ARYLSULFATASE REGULATORY PROTEIN"/>
    <property type="match status" value="1"/>
</dbReference>
<dbReference type="Pfam" id="PF04055">
    <property type="entry name" value="Radical_SAM"/>
    <property type="match status" value="1"/>
</dbReference>
<evidence type="ECO:0000256" key="4">
    <source>
        <dbReference type="ARBA" id="ARBA00022723"/>
    </source>
</evidence>
<dbReference type="SUPFAM" id="SSF102114">
    <property type="entry name" value="Radical SAM enzymes"/>
    <property type="match status" value="1"/>
</dbReference>
<dbReference type="RefSeq" id="WP_012994089.1">
    <property type="nucleotide sequence ID" value="NC_013895.2"/>
</dbReference>
<evidence type="ECO:0000256" key="5">
    <source>
        <dbReference type="ARBA" id="ARBA00023004"/>
    </source>
</evidence>
<dbReference type="NCBIfam" id="TIGR04085">
    <property type="entry name" value="rSAM_more_4Fe4S"/>
    <property type="match status" value="1"/>
</dbReference>